<evidence type="ECO:0000256" key="2">
    <source>
        <dbReference type="ARBA" id="ARBA00022617"/>
    </source>
</evidence>
<protein>
    <submittedName>
        <fullName evidence="5">Cytochrome c-type biogenesis protein CcmE</fullName>
    </submittedName>
</protein>
<dbReference type="SUPFAM" id="SSF82093">
    <property type="entry name" value="Heme chaperone CcmE"/>
    <property type="match status" value="1"/>
</dbReference>
<dbReference type="GO" id="GO:0020037">
    <property type="term" value="F:heme binding"/>
    <property type="evidence" value="ECO:0007669"/>
    <property type="project" value="InterPro"/>
</dbReference>
<evidence type="ECO:0000313" key="6">
    <source>
        <dbReference type="Proteomes" id="UP000185003"/>
    </source>
</evidence>
<reference evidence="5 6" key="1">
    <citation type="submission" date="2016-11" db="EMBL/GenBank/DDBJ databases">
        <authorList>
            <person name="Jaros S."/>
            <person name="Januszkiewicz K."/>
            <person name="Wedrychowicz H."/>
        </authorList>
    </citation>
    <scope>NUCLEOTIDE SEQUENCE [LARGE SCALE GENOMIC DNA]</scope>
    <source>
        <strain evidence="5 6">DSM 24787</strain>
    </source>
</reference>
<keyword evidence="3" id="KW-0201">Cytochrome c-type biogenesis</keyword>
<accession>A0A1N6EVE8</accession>
<dbReference type="AlphaFoldDB" id="A0A1N6EVE8"/>
<dbReference type="GO" id="GO:0017004">
    <property type="term" value="P:cytochrome complex assembly"/>
    <property type="evidence" value="ECO:0007669"/>
    <property type="project" value="UniProtKB-KW"/>
</dbReference>
<keyword evidence="4" id="KW-0472">Membrane</keyword>
<dbReference type="InterPro" id="IPR004329">
    <property type="entry name" value="CcmE"/>
</dbReference>
<dbReference type="GO" id="GO:0017003">
    <property type="term" value="P:protein-heme linkage"/>
    <property type="evidence" value="ECO:0007669"/>
    <property type="project" value="InterPro"/>
</dbReference>
<dbReference type="Proteomes" id="UP000185003">
    <property type="component" value="Unassembled WGS sequence"/>
</dbReference>
<keyword evidence="6" id="KW-1185">Reference proteome</keyword>
<dbReference type="GO" id="GO:0005886">
    <property type="term" value="C:plasma membrane"/>
    <property type="evidence" value="ECO:0007669"/>
    <property type="project" value="InterPro"/>
</dbReference>
<sequence length="133" mass="14771">MKKTSLILLIVIAVCVAGMVMLVGDFSTYETFATAKKKEGKEIHVIGALDTAKAVVYDPAKDANYFSFYMKDKSGEITKVVFNGTRPTDFEKSTELVLTGKMMGNEFHCSKILMKCPSKYKEEQTAYSASKEI</sequence>
<dbReference type="EMBL" id="FSRA01000001">
    <property type="protein sequence ID" value="SIN86988.1"/>
    <property type="molecule type" value="Genomic_DNA"/>
</dbReference>
<dbReference type="STRING" id="536979.SAMN04488055_1854"/>
<dbReference type="RefSeq" id="WP_074238960.1">
    <property type="nucleotide sequence ID" value="NZ_FSRA01000001.1"/>
</dbReference>
<evidence type="ECO:0000256" key="3">
    <source>
        <dbReference type="ARBA" id="ARBA00022748"/>
    </source>
</evidence>
<dbReference type="InterPro" id="IPR012340">
    <property type="entry name" value="NA-bd_OB-fold"/>
</dbReference>
<dbReference type="InterPro" id="IPR036127">
    <property type="entry name" value="CcmE-like_sf"/>
</dbReference>
<comment type="subcellular location">
    <subcellularLocation>
        <location evidence="1">Membrane</location>
    </subcellularLocation>
</comment>
<organism evidence="5 6">
    <name type="scientific">Chitinophaga niabensis</name>
    <dbReference type="NCBI Taxonomy" id="536979"/>
    <lineage>
        <taxon>Bacteria</taxon>
        <taxon>Pseudomonadati</taxon>
        <taxon>Bacteroidota</taxon>
        <taxon>Chitinophagia</taxon>
        <taxon>Chitinophagales</taxon>
        <taxon>Chitinophagaceae</taxon>
        <taxon>Chitinophaga</taxon>
    </lineage>
</organism>
<name>A0A1N6EVE8_9BACT</name>
<dbReference type="OrthoDB" id="1524250at2"/>
<evidence type="ECO:0000256" key="4">
    <source>
        <dbReference type="ARBA" id="ARBA00023136"/>
    </source>
</evidence>
<dbReference type="Gene3D" id="2.40.50.140">
    <property type="entry name" value="Nucleic acid-binding proteins"/>
    <property type="match status" value="1"/>
</dbReference>
<gene>
    <name evidence="5" type="ORF">SAMN04488055_1854</name>
</gene>
<keyword evidence="2" id="KW-0408">Iron</keyword>
<proteinExistence type="predicted"/>
<dbReference type="Pfam" id="PF03100">
    <property type="entry name" value="CcmE"/>
    <property type="match status" value="1"/>
</dbReference>
<keyword evidence="2" id="KW-0479">Metal-binding</keyword>
<keyword evidence="2" id="KW-0349">Heme</keyword>
<evidence type="ECO:0000256" key="1">
    <source>
        <dbReference type="ARBA" id="ARBA00004370"/>
    </source>
</evidence>
<evidence type="ECO:0000313" key="5">
    <source>
        <dbReference type="EMBL" id="SIN86988.1"/>
    </source>
</evidence>